<dbReference type="GO" id="GO:0004222">
    <property type="term" value="F:metalloendopeptidase activity"/>
    <property type="evidence" value="ECO:0007669"/>
    <property type="project" value="TreeGrafter"/>
</dbReference>
<evidence type="ECO:0000259" key="4">
    <source>
        <dbReference type="Pfam" id="PF01551"/>
    </source>
</evidence>
<dbReference type="Pfam" id="PF01551">
    <property type="entry name" value="Peptidase_M23"/>
    <property type="match status" value="1"/>
</dbReference>
<sequence length="228" mass="23678">MIAPHTLLIAPLLAVLPLLAHGQGSSSPGYGAHGDPRASALLRSNGSPTTGGILWVPPVGGPFEITGPYRAPPHRYGAGHRGIDFAAAPGTALIAPATGTVSFSGRVVDRDVLSIRVDERTVYTLEPVRSTLPVGAAVTSGAVIGEAASGGHCLAECVHLGVRVDDEYVNPLRYLLPRPVLLPAGEPDERNRGRAYRSGSSPNRSASCSAAPTCASRLRCHARGCAWR</sequence>
<dbReference type="Gene3D" id="2.70.70.10">
    <property type="entry name" value="Glucose Permease (Domain IIA)"/>
    <property type="match status" value="1"/>
</dbReference>
<feature type="domain" description="M23ase beta-sheet core" evidence="4">
    <location>
        <begin position="79"/>
        <end position="171"/>
    </location>
</feature>
<name>A0A4P6KCB2_9MICO</name>
<dbReference type="CDD" id="cd12797">
    <property type="entry name" value="M23_peptidase"/>
    <property type="match status" value="1"/>
</dbReference>
<keyword evidence="1 3" id="KW-0732">Signal</keyword>
<dbReference type="OrthoDB" id="5245088at2"/>
<dbReference type="PANTHER" id="PTHR21666:SF289">
    <property type="entry name" value="L-ALA--D-GLU ENDOPEPTIDASE"/>
    <property type="match status" value="1"/>
</dbReference>
<protein>
    <submittedName>
        <fullName evidence="5">M23 family metallopeptidase</fullName>
    </submittedName>
</protein>
<dbReference type="AlphaFoldDB" id="A0A4P6KCB2"/>
<evidence type="ECO:0000256" key="2">
    <source>
        <dbReference type="SAM" id="MobiDB-lite"/>
    </source>
</evidence>
<organism evidence="5 6">
    <name type="scientific">Leucobacter triazinivorans</name>
    <dbReference type="NCBI Taxonomy" id="1784719"/>
    <lineage>
        <taxon>Bacteria</taxon>
        <taxon>Bacillati</taxon>
        <taxon>Actinomycetota</taxon>
        <taxon>Actinomycetes</taxon>
        <taxon>Micrococcales</taxon>
        <taxon>Microbacteriaceae</taxon>
        <taxon>Leucobacter</taxon>
    </lineage>
</organism>
<proteinExistence type="predicted"/>
<dbReference type="KEGG" id="ltr:EVS81_01940"/>
<evidence type="ECO:0000313" key="5">
    <source>
        <dbReference type="EMBL" id="QBE47743.1"/>
    </source>
</evidence>
<feature type="region of interest" description="Disordered" evidence="2">
    <location>
        <begin position="186"/>
        <end position="209"/>
    </location>
</feature>
<feature type="signal peptide" evidence="3">
    <location>
        <begin position="1"/>
        <end position="22"/>
    </location>
</feature>
<gene>
    <name evidence="5" type="ORF">EVS81_01940</name>
</gene>
<reference evidence="5 6" key="1">
    <citation type="submission" date="2019-02" db="EMBL/GenBank/DDBJ databases">
        <authorList>
            <person name="Sun L."/>
            <person name="Pan D."/>
            <person name="Wu X."/>
        </authorList>
    </citation>
    <scope>NUCLEOTIDE SEQUENCE [LARGE SCALE GENOMIC DNA]</scope>
    <source>
        <strain evidence="5 6">JW-1</strain>
    </source>
</reference>
<dbReference type="Proteomes" id="UP000289260">
    <property type="component" value="Chromosome"/>
</dbReference>
<evidence type="ECO:0000256" key="3">
    <source>
        <dbReference type="SAM" id="SignalP"/>
    </source>
</evidence>
<dbReference type="SUPFAM" id="SSF51261">
    <property type="entry name" value="Duplicated hybrid motif"/>
    <property type="match status" value="1"/>
</dbReference>
<dbReference type="InterPro" id="IPR011055">
    <property type="entry name" value="Dup_hybrid_motif"/>
</dbReference>
<dbReference type="EMBL" id="CP035806">
    <property type="protein sequence ID" value="QBE47743.1"/>
    <property type="molecule type" value="Genomic_DNA"/>
</dbReference>
<feature type="chain" id="PRO_5039700555" evidence="3">
    <location>
        <begin position="23"/>
        <end position="228"/>
    </location>
</feature>
<accession>A0A4P6KCB2</accession>
<dbReference type="InterPro" id="IPR016047">
    <property type="entry name" value="M23ase_b-sheet_dom"/>
</dbReference>
<evidence type="ECO:0000313" key="6">
    <source>
        <dbReference type="Proteomes" id="UP000289260"/>
    </source>
</evidence>
<dbReference type="InterPro" id="IPR050570">
    <property type="entry name" value="Cell_wall_metabolism_enzyme"/>
</dbReference>
<dbReference type="PANTHER" id="PTHR21666">
    <property type="entry name" value="PEPTIDASE-RELATED"/>
    <property type="match status" value="1"/>
</dbReference>
<evidence type="ECO:0000256" key="1">
    <source>
        <dbReference type="ARBA" id="ARBA00022729"/>
    </source>
</evidence>
<dbReference type="RefSeq" id="WP_130108897.1">
    <property type="nucleotide sequence ID" value="NZ_CP035806.1"/>
</dbReference>
<keyword evidence="6" id="KW-1185">Reference proteome</keyword>